<dbReference type="GO" id="GO:0046872">
    <property type="term" value="F:metal ion binding"/>
    <property type="evidence" value="ECO:0007669"/>
    <property type="project" value="UniProtKB-KW"/>
</dbReference>
<dbReference type="InterPro" id="IPR026902">
    <property type="entry name" value="RnfC_N"/>
</dbReference>
<dbReference type="EC" id="7.-.-.-" evidence="8"/>
<comment type="similarity">
    <text evidence="8">Belongs to the 4Fe4S bacterial-type ferredoxin family. RnfC subfamily.</text>
</comment>
<dbReference type="PANTHER" id="PTHR43034:SF2">
    <property type="entry name" value="ION-TRANSLOCATING OXIDOREDUCTASE COMPLEX SUBUNIT C"/>
    <property type="match status" value="1"/>
</dbReference>
<organism evidence="10 11">
    <name type="scientific">Peptoniphilus lacrimalis 315-B</name>
    <dbReference type="NCBI Taxonomy" id="596330"/>
    <lineage>
        <taxon>Bacteria</taxon>
        <taxon>Bacillati</taxon>
        <taxon>Bacillota</taxon>
        <taxon>Tissierellia</taxon>
        <taxon>Tissierellales</taxon>
        <taxon>Peptoniphilaceae</taxon>
        <taxon>Peptoniphilus</taxon>
    </lineage>
</organism>
<evidence type="ECO:0000256" key="1">
    <source>
        <dbReference type="ARBA" id="ARBA00022448"/>
    </source>
</evidence>
<keyword evidence="8" id="KW-1278">Translocase</keyword>
<keyword evidence="2 8" id="KW-0004">4Fe-4S</keyword>
<feature type="binding site" evidence="8">
    <location>
        <position position="413"/>
    </location>
    <ligand>
        <name>[4Fe-4S] cluster</name>
        <dbReference type="ChEBI" id="CHEBI:49883"/>
        <label>2</label>
    </ligand>
</feature>
<feature type="binding site" evidence="8">
    <location>
        <position position="410"/>
    </location>
    <ligand>
        <name>[4Fe-4S] cluster</name>
        <dbReference type="ChEBI" id="CHEBI:49883"/>
        <label>2</label>
    </ligand>
</feature>
<feature type="binding site" evidence="8">
    <location>
        <position position="416"/>
    </location>
    <ligand>
        <name>[4Fe-4S] cluster</name>
        <dbReference type="ChEBI" id="CHEBI:49883"/>
        <label>2</label>
    </ligand>
</feature>
<dbReference type="InterPro" id="IPR011538">
    <property type="entry name" value="Nuo51_FMN-bd"/>
</dbReference>
<keyword evidence="3 8" id="KW-0479">Metal-binding</keyword>
<comment type="cofactor">
    <cofactor evidence="8">
        <name>[4Fe-4S] cluster</name>
        <dbReference type="ChEBI" id="CHEBI:49883"/>
    </cofactor>
    <text evidence="8">Binds 2 [4Fe-4S] clusters per subunit.</text>
</comment>
<sequence>MSSRNLTFSIGGVHMDEHKTLTEKIAIERMPDPEIVYIPMSQHIGAPNTPTVKKGDKVKVGQIVGKSDAFISAAVHASVSGEVIGIEKMYTADARYCDCVIIKNDGLGEQVEFKPFLDYREHPVDDLIPFVKDMGIVGMGGAGFPLHAKLKGENPPLDECIINGAECEPFLTCDHRIMLERTEEILEGLDIFSFFYNQKASYMAIEENKPDAIAKMEEVISKHPNWSHLKVVGCQTKYPQGDSKRLSEAVIGRIVPQNGVTNDVGLFLTNVGTTLAFSEAMVKGKPTYERVITVSGSGIKEPKNILVKIGTPVGEILDFCGGVVEDYKEIICGGPMTGKSVFNLNSPITKTTSGILVFTDKEENSIEESPCIRCSRCVDHCPANINPTDINAAILRGRLDICEELHADQCMECGICSFVCPAKRHLSASTKLAKREIKMAQRAKRK</sequence>
<evidence type="ECO:0000256" key="4">
    <source>
        <dbReference type="ARBA" id="ARBA00022737"/>
    </source>
</evidence>
<keyword evidence="8" id="KW-1003">Cell membrane</keyword>
<dbReference type="InterPro" id="IPR017900">
    <property type="entry name" value="4Fe4S_Fe_S_CS"/>
</dbReference>
<comment type="subunit">
    <text evidence="8">The complex is composed of six subunits: RnfA, RnfB, RnfC, RnfD, RnfE and RnfG.</text>
</comment>
<dbReference type="SUPFAM" id="SSF46548">
    <property type="entry name" value="alpha-helical ferredoxin"/>
    <property type="match status" value="1"/>
</dbReference>
<dbReference type="PROSITE" id="PS00198">
    <property type="entry name" value="4FE4S_FER_1"/>
    <property type="match status" value="1"/>
</dbReference>
<keyword evidence="7 8" id="KW-0411">Iron-sulfur</keyword>
<dbReference type="SUPFAM" id="SSF142019">
    <property type="entry name" value="Nqo1 FMN-binding domain-like"/>
    <property type="match status" value="1"/>
</dbReference>
<dbReference type="RefSeq" id="WP_004825588.1">
    <property type="nucleotide sequence ID" value="NZ_ADDO01000057.1"/>
</dbReference>
<dbReference type="GO" id="GO:0005886">
    <property type="term" value="C:plasma membrane"/>
    <property type="evidence" value="ECO:0007669"/>
    <property type="project" value="UniProtKB-SubCell"/>
</dbReference>
<dbReference type="InterPro" id="IPR019554">
    <property type="entry name" value="Soluble_ligand-bd"/>
</dbReference>
<dbReference type="HAMAP" id="MF_00461">
    <property type="entry name" value="RsxC_RnfC"/>
    <property type="match status" value="1"/>
</dbReference>
<keyword evidence="11" id="KW-1185">Reference proteome</keyword>
<comment type="caution">
    <text evidence="10">The sequence shown here is derived from an EMBL/GenBank/DDBJ whole genome shotgun (WGS) entry which is preliminary data.</text>
</comment>
<comment type="subcellular location">
    <subcellularLocation>
        <location evidence="8">Cell membrane</location>
        <topology evidence="8">Peripheral membrane protein</topology>
    </subcellularLocation>
</comment>
<dbReference type="Pfam" id="PF01512">
    <property type="entry name" value="Complex1_51K"/>
    <property type="match status" value="1"/>
</dbReference>
<dbReference type="Pfam" id="PF10531">
    <property type="entry name" value="SLBB"/>
    <property type="match status" value="1"/>
</dbReference>
<dbReference type="EMBL" id="ADDO01000057">
    <property type="protein sequence ID" value="EFA89821.1"/>
    <property type="molecule type" value="Genomic_DNA"/>
</dbReference>
<feature type="binding site" evidence="8">
    <location>
        <position position="371"/>
    </location>
    <ligand>
        <name>[4Fe-4S] cluster</name>
        <dbReference type="ChEBI" id="CHEBI:49883"/>
        <label>1</label>
    </ligand>
</feature>
<evidence type="ECO:0000256" key="6">
    <source>
        <dbReference type="ARBA" id="ARBA00023004"/>
    </source>
</evidence>
<evidence type="ECO:0000313" key="10">
    <source>
        <dbReference type="EMBL" id="EFA89821.1"/>
    </source>
</evidence>
<evidence type="ECO:0000256" key="5">
    <source>
        <dbReference type="ARBA" id="ARBA00022982"/>
    </source>
</evidence>
<feature type="binding site" evidence="8">
    <location>
        <position position="374"/>
    </location>
    <ligand>
        <name>[4Fe-4S] cluster</name>
        <dbReference type="ChEBI" id="CHEBI:49883"/>
        <label>1</label>
    </ligand>
</feature>
<dbReference type="PANTHER" id="PTHR43034">
    <property type="entry name" value="ION-TRANSLOCATING OXIDOREDUCTASE COMPLEX SUBUNIT C"/>
    <property type="match status" value="1"/>
</dbReference>
<feature type="binding site" evidence="8">
    <location>
        <position position="420"/>
    </location>
    <ligand>
        <name>[4Fe-4S] cluster</name>
        <dbReference type="ChEBI" id="CHEBI:49883"/>
        <label>1</label>
    </ligand>
</feature>
<protein>
    <recommendedName>
        <fullName evidence="8">Ion-translocating oxidoreductase complex subunit C</fullName>
        <ecNumber evidence="8">7.-.-.-</ecNumber>
    </recommendedName>
    <alternativeName>
        <fullName evidence="8">Rnf electron transport complex subunit C</fullName>
    </alternativeName>
</protein>
<dbReference type="Gene3D" id="3.40.50.11540">
    <property type="entry name" value="NADH-ubiquinone oxidoreductase 51kDa subunit"/>
    <property type="match status" value="1"/>
</dbReference>
<comment type="function">
    <text evidence="8">Part of a membrane-bound complex that couples electron transfer with translocation of ions across the membrane.</text>
</comment>
<dbReference type="GO" id="GO:0022900">
    <property type="term" value="P:electron transport chain"/>
    <property type="evidence" value="ECO:0007669"/>
    <property type="project" value="UniProtKB-UniRule"/>
</dbReference>
<proteinExistence type="inferred from homology"/>
<dbReference type="Proteomes" id="UP000005711">
    <property type="component" value="Unassembled WGS sequence"/>
</dbReference>
<keyword evidence="8" id="KW-0472">Membrane</keyword>
<feature type="domain" description="4Fe-4S ferredoxin-type" evidence="9">
    <location>
        <begin position="362"/>
        <end position="391"/>
    </location>
</feature>
<evidence type="ECO:0000256" key="2">
    <source>
        <dbReference type="ARBA" id="ARBA00022485"/>
    </source>
</evidence>
<keyword evidence="1 8" id="KW-0813">Transport</keyword>
<accession>D1VUL2</accession>
<dbReference type="NCBIfam" id="NF003454">
    <property type="entry name" value="PRK05035.1"/>
    <property type="match status" value="1"/>
</dbReference>
<dbReference type="InterPro" id="IPR037225">
    <property type="entry name" value="Nuo51_FMN-bd_sf"/>
</dbReference>
<gene>
    <name evidence="8 10" type="primary">rnfC</name>
    <name evidence="10" type="ORF">HMPREF0628_0513</name>
</gene>
<feature type="domain" description="4Fe-4S ferredoxin-type" evidence="9">
    <location>
        <begin position="401"/>
        <end position="431"/>
    </location>
</feature>
<dbReference type="NCBIfam" id="TIGR01945">
    <property type="entry name" value="rnfC"/>
    <property type="match status" value="1"/>
</dbReference>
<dbReference type="PROSITE" id="PS51379">
    <property type="entry name" value="4FE4S_FER_2"/>
    <property type="match status" value="2"/>
</dbReference>
<dbReference type="eggNOG" id="COG4656">
    <property type="taxonomic scope" value="Bacteria"/>
</dbReference>
<evidence type="ECO:0000313" key="11">
    <source>
        <dbReference type="Proteomes" id="UP000005711"/>
    </source>
</evidence>
<dbReference type="Pfam" id="PF13375">
    <property type="entry name" value="RnfC_N"/>
    <property type="match status" value="1"/>
</dbReference>
<evidence type="ECO:0000256" key="3">
    <source>
        <dbReference type="ARBA" id="ARBA00022723"/>
    </source>
</evidence>
<dbReference type="GO" id="GO:0009055">
    <property type="term" value="F:electron transfer activity"/>
    <property type="evidence" value="ECO:0007669"/>
    <property type="project" value="InterPro"/>
</dbReference>
<evidence type="ECO:0000256" key="8">
    <source>
        <dbReference type="HAMAP-Rule" id="MF_00461"/>
    </source>
</evidence>
<keyword evidence="6 8" id="KW-0408">Iron</keyword>
<dbReference type="InterPro" id="IPR017896">
    <property type="entry name" value="4Fe4S_Fe-S-bd"/>
</dbReference>
<dbReference type="AlphaFoldDB" id="D1VUL2"/>
<dbReference type="Pfam" id="PF13534">
    <property type="entry name" value="Fer4_17"/>
    <property type="match status" value="1"/>
</dbReference>
<keyword evidence="5 8" id="KW-0249">Electron transport</keyword>
<keyword evidence="4 8" id="KW-0677">Repeat</keyword>
<reference evidence="10 11" key="1">
    <citation type="submission" date="2009-12" db="EMBL/GenBank/DDBJ databases">
        <title>Genome Sequence of Peptoniphilus lacrimalis 315-B.</title>
        <authorList>
            <person name="Durkin A.S."/>
            <person name="Madupu R."/>
            <person name="Torralba M."/>
            <person name="Methe B."/>
            <person name="Sutton G."/>
            <person name="Strausberg R.L."/>
            <person name="Nelson K.E."/>
        </authorList>
    </citation>
    <scope>NUCLEOTIDE SEQUENCE [LARGE SCALE GENOMIC DNA]</scope>
    <source>
        <strain evidence="10 11">315-B</strain>
    </source>
</reference>
<evidence type="ECO:0000256" key="7">
    <source>
        <dbReference type="ARBA" id="ARBA00023014"/>
    </source>
</evidence>
<dbReference type="InterPro" id="IPR010208">
    <property type="entry name" value="Ion_transpt_RnfC/RsxC"/>
</dbReference>
<name>D1VUL2_9FIRM</name>
<feature type="binding site" evidence="8">
    <location>
        <position position="377"/>
    </location>
    <ligand>
        <name>[4Fe-4S] cluster</name>
        <dbReference type="ChEBI" id="CHEBI:49883"/>
        <label>1</label>
    </ligand>
</feature>
<dbReference type="GO" id="GO:0051539">
    <property type="term" value="F:4 iron, 4 sulfur cluster binding"/>
    <property type="evidence" value="ECO:0007669"/>
    <property type="project" value="UniProtKB-KW"/>
</dbReference>
<feature type="binding site" evidence="8">
    <location>
        <position position="381"/>
    </location>
    <ligand>
        <name>[4Fe-4S] cluster</name>
        <dbReference type="ChEBI" id="CHEBI:49883"/>
        <label>2</label>
    </ligand>
</feature>
<dbReference type="Gene3D" id="3.30.70.20">
    <property type="match status" value="1"/>
</dbReference>
<evidence type="ECO:0000259" key="9">
    <source>
        <dbReference type="PROSITE" id="PS51379"/>
    </source>
</evidence>